<feature type="compositionally biased region" description="Acidic residues" evidence="1">
    <location>
        <begin position="50"/>
        <end position="70"/>
    </location>
</feature>
<evidence type="ECO:0000256" key="1">
    <source>
        <dbReference type="SAM" id="MobiDB-lite"/>
    </source>
</evidence>
<feature type="compositionally biased region" description="Basic and acidic residues" evidence="1">
    <location>
        <begin position="39"/>
        <end position="49"/>
    </location>
</feature>
<gene>
    <name evidence="2" type="primary">ORF19</name>
</gene>
<feature type="compositionally biased region" description="Acidic residues" evidence="1">
    <location>
        <begin position="148"/>
        <end position="158"/>
    </location>
</feature>
<sequence length="182" mass="20778">MSQVVTPRRLPSSSESSDSEAEYREAVAPYRQHPFILFEARENRKHVDEYDTEPDTESEDDEVITIEDSDSGQGSDPGSDSEEELPTFDDLCQRSPSEHISECSGETRSYPKENQQEPDSQASEESSDNDAPVRRSSQPKKRRLVIDSSDDDDEENESEQVRPEHSPPVQEPKRRRCKYTLV</sequence>
<organism evidence="2 3">
    <name type="scientific">Testudinid alphaherpesvirus 3</name>
    <dbReference type="NCBI Taxonomy" id="2560801"/>
    <lineage>
        <taxon>Viruses</taxon>
        <taxon>Duplodnaviria</taxon>
        <taxon>Heunggongvirae</taxon>
        <taxon>Peploviricota</taxon>
        <taxon>Herviviricetes</taxon>
        <taxon>Herpesvirales</taxon>
        <taxon>Orthoherpesviridae</taxon>
        <taxon>Alphaherpesvirinae</taxon>
        <taxon>Scutavirus</taxon>
        <taxon>Scutavirus testudinidalpha3</taxon>
    </lineage>
</organism>
<dbReference type="Proteomes" id="UP000100290">
    <property type="component" value="Segment"/>
</dbReference>
<name>A0A0K1R1U5_9ALPH</name>
<proteinExistence type="predicted"/>
<feature type="region of interest" description="Disordered" evidence="1">
    <location>
        <begin position="1"/>
        <end position="182"/>
    </location>
</feature>
<evidence type="ECO:0000313" key="2">
    <source>
        <dbReference type="EMBL" id="AKV40666.1"/>
    </source>
</evidence>
<reference evidence="2 3" key="1">
    <citation type="journal article" date="2015" name="PLoS ONE">
        <title>A Genomic Approach to Unravel Host-Pathogen Interaction in Chelonians: The Example of Testudinid Herpesvirus 3.</title>
        <authorList>
            <person name="Origgi F.C."/>
            <person name="Tecilla M."/>
            <person name="Pilo P."/>
            <person name="Aloisio F."/>
            <person name="Otten P."/>
            <person name="Aguilar-Bultet L."/>
            <person name="Sattler U."/>
            <person name="Roccabianca P."/>
            <person name="Romero C.H."/>
            <person name="Bloom D.C."/>
            <person name="Jacobson E.R."/>
        </authorList>
    </citation>
    <scope>NUCLEOTIDE SEQUENCE [LARGE SCALE GENOMIC DNA]</scope>
    <source>
        <strain evidence="2">US1976/98</strain>
    </source>
</reference>
<dbReference type="EMBL" id="KT008627">
    <property type="protein sequence ID" value="AKV40666.1"/>
    <property type="molecule type" value="Genomic_DNA"/>
</dbReference>
<evidence type="ECO:0000313" key="3">
    <source>
        <dbReference type="Proteomes" id="UP000100290"/>
    </source>
</evidence>
<feature type="compositionally biased region" description="Basic residues" evidence="1">
    <location>
        <begin position="173"/>
        <end position="182"/>
    </location>
</feature>
<protein>
    <submittedName>
        <fullName evidence="2">Uncharacterized protein</fullName>
    </submittedName>
</protein>
<accession>A0A0K1R1U5</accession>